<sequence>MVTSGTGKSTENVSGIEGEADDEKLVMYPARPQLQIVHEFPFRSWRGIETELSSKRVFVTRRIGSRCSKKRRA</sequence>
<name>A0A2K1JZ96_PHYPA</name>
<gene>
    <name evidence="2" type="ORF">PHYPA_013960</name>
</gene>
<organism evidence="2">
    <name type="scientific">Physcomitrium patens</name>
    <name type="common">Spreading-leaved earth moss</name>
    <name type="synonym">Physcomitrella patens</name>
    <dbReference type="NCBI Taxonomy" id="3218"/>
    <lineage>
        <taxon>Eukaryota</taxon>
        <taxon>Viridiplantae</taxon>
        <taxon>Streptophyta</taxon>
        <taxon>Embryophyta</taxon>
        <taxon>Bryophyta</taxon>
        <taxon>Bryophytina</taxon>
        <taxon>Bryopsida</taxon>
        <taxon>Funariidae</taxon>
        <taxon>Funariales</taxon>
        <taxon>Funariaceae</taxon>
        <taxon>Physcomitrium</taxon>
    </lineage>
</organism>
<evidence type="ECO:0000313" key="2">
    <source>
        <dbReference type="EMBL" id="PNR46840.1"/>
    </source>
</evidence>
<dbReference type="InParanoid" id="A0A2K1JZ96"/>
<reference evidence="2 4" key="2">
    <citation type="journal article" date="2018" name="Plant J.">
        <title>The Physcomitrella patens chromosome-scale assembly reveals moss genome structure and evolution.</title>
        <authorList>
            <person name="Lang D."/>
            <person name="Ullrich K.K."/>
            <person name="Murat F."/>
            <person name="Fuchs J."/>
            <person name="Jenkins J."/>
            <person name="Haas F.B."/>
            <person name="Piednoel M."/>
            <person name="Gundlach H."/>
            <person name="Van Bel M."/>
            <person name="Meyberg R."/>
            <person name="Vives C."/>
            <person name="Morata J."/>
            <person name="Symeonidi A."/>
            <person name="Hiss M."/>
            <person name="Muchero W."/>
            <person name="Kamisugi Y."/>
            <person name="Saleh O."/>
            <person name="Blanc G."/>
            <person name="Decker E.L."/>
            <person name="van Gessel N."/>
            <person name="Grimwood J."/>
            <person name="Hayes R.D."/>
            <person name="Graham S.W."/>
            <person name="Gunter L.E."/>
            <person name="McDaniel S.F."/>
            <person name="Hoernstein S.N.W."/>
            <person name="Larsson A."/>
            <person name="Li F.W."/>
            <person name="Perroud P.F."/>
            <person name="Phillips J."/>
            <person name="Ranjan P."/>
            <person name="Rokshar D.S."/>
            <person name="Rothfels C.J."/>
            <person name="Schneider L."/>
            <person name="Shu S."/>
            <person name="Stevenson D.W."/>
            <person name="Thummler F."/>
            <person name="Tillich M."/>
            <person name="Villarreal Aguilar J.C."/>
            <person name="Widiez T."/>
            <person name="Wong G.K."/>
            <person name="Wymore A."/>
            <person name="Zhang Y."/>
            <person name="Zimmer A.D."/>
            <person name="Quatrano R.S."/>
            <person name="Mayer K.F.X."/>
            <person name="Goodstein D."/>
            <person name="Casacuberta J.M."/>
            <person name="Vandepoele K."/>
            <person name="Reski R."/>
            <person name="Cuming A.C."/>
            <person name="Tuskan G.A."/>
            <person name="Maumus F."/>
            <person name="Salse J."/>
            <person name="Schmutz J."/>
            <person name="Rensing S.A."/>
        </authorList>
    </citation>
    <scope>NUCLEOTIDE SEQUENCE [LARGE SCALE GENOMIC DNA]</scope>
    <source>
        <strain evidence="3 4">cv. Gransden 2004</strain>
    </source>
</reference>
<dbReference type="Proteomes" id="UP000006727">
    <property type="component" value="Chromosome 10"/>
</dbReference>
<reference evidence="3" key="3">
    <citation type="submission" date="2020-12" db="UniProtKB">
        <authorList>
            <consortium name="EnsemblPlants"/>
        </authorList>
    </citation>
    <scope>IDENTIFICATION</scope>
</reference>
<feature type="region of interest" description="Disordered" evidence="1">
    <location>
        <begin position="1"/>
        <end position="22"/>
    </location>
</feature>
<proteinExistence type="predicted"/>
<dbReference type="EMBL" id="ABEU02000010">
    <property type="protein sequence ID" value="PNR46840.1"/>
    <property type="molecule type" value="Genomic_DNA"/>
</dbReference>
<keyword evidence="4" id="KW-1185">Reference proteome</keyword>
<feature type="compositionally biased region" description="Polar residues" evidence="1">
    <location>
        <begin position="1"/>
        <end position="13"/>
    </location>
</feature>
<reference evidence="2 4" key="1">
    <citation type="journal article" date="2008" name="Science">
        <title>The Physcomitrella genome reveals evolutionary insights into the conquest of land by plants.</title>
        <authorList>
            <person name="Rensing S."/>
            <person name="Lang D."/>
            <person name="Zimmer A."/>
            <person name="Terry A."/>
            <person name="Salamov A."/>
            <person name="Shapiro H."/>
            <person name="Nishiyama T."/>
            <person name="Perroud P.-F."/>
            <person name="Lindquist E."/>
            <person name="Kamisugi Y."/>
            <person name="Tanahashi T."/>
            <person name="Sakakibara K."/>
            <person name="Fujita T."/>
            <person name="Oishi K."/>
            <person name="Shin-I T."/>
            <person name="Kuroki Y."/>
            <person name="Toyoda A."/>
            <person name="Suzuki Y."/>
            <person name="Hashimoto A."/>
            <person name="Yamaguchi K."/>
            <person name="Sugano A."/>
            <person name="Kohara Y."/>
            <person name="Fujiyama A."/>
            <person name="Anterola A."/>
            <person name="Aoki S."/>
            <person name="Ashton N."/>
            <person name="Barbazuk W.B."/>
            <person name="Barker E."/>
            <person name="Bennetzen J."/>
            <person name="Bezanilla M."/>
            <person name="Blankenship R."/>
            <person name="Cho S.H."/>
            <person name="Dutcher S."/>
            <person name="Estelle M."/>
            <person name="Fawcett J.A."/>
            <person name="Gundlach H."/>
            <person name="Hanada K."/>
            <person name="Heyl A."/>
            <person name="Hicks K.A."/>
            <person name="Hugh J."/>
            <person name="Lohr M."/>
            <person name="Mayer K."/>
            <person name="Melkozernov A."/>
            <person name="Murata T."/>
            <person name="Nelson D."/>
            <person name="Pils B."/>
            <person name="Prigge M."/>
            <person name="Reiss B."/>
            <person name="Renner T."/>
            <person name="Rombauts S."/>
            <person name="Rushton P."/>
            <person name="Sanderfoot A."/>
            <person name="Schween G."/>
            <person name="Shiu S.-H."/>
            <person name="Stueber K."/>
            <person name="Theodoulou F.L."/>
            <person name="Tu H."/>
            <person name="Van de Peer Y."/>
            <person name="Verrier P.J."/>
            <person name="Waters E."/>
            <person name="Wood A."/>
            <person name="Yang L."/>
            <person name="Cove D."/>
            <person name="Cuming A."/>
            <person name="Hasebe M."/>
            <person name="Lucas S."/>
            <person name="Mishler D.B."/>
            <person name="Reski R."/>
            <person name="Grigoriev I."/>
            <person name="Quatrano R.S."/>
            <person name="Boore J.L."/>
        </authorList>
    </citation>
    <scope>NUCLEOTIDE SEQUENCE [LARGE SCALE GENOMIC DNA]</scope>
    <source>
        <strain evidence="3 4">cv. Gransden 2004</strain>
    </source>
</reference>
<accession>A0A2K1JZ96</accession>
<dbReference type="EnsemblPlants" id="Pp3c10_16150V3.1">
    <property type="protein sequence ID" value="Pp3c10_16150V3.1"/>
    <property type="gene ID" value="Pp3c10_16150"/>
</dbReference>
<evidence type="ECO:0000256" key="1">
    <source>
        <dbReference type="SAM" id="MobiDB-lite"/>
    </source>
</evidence>
<dbReference type="Gramene" id="Pp3c10_16150V3.1">
    <property type="protein sequence ID" value="Pp3c10_16150V3.1"/>
    <property type="gene ID" value="Pp3c10_16150"/>
</dbReference>
<evidence type="ECO:0000313" key="4">
    <source>
        <dbReference type="Proteomes" id="UP000006727"/>
    </source>
</evidence>
<evidence type="ECO:0000313" key="3">
    <source>
        <dbReference type="EnsemblPlants" id="Pp3c10_16150V3.1"/>
    </source>
</evidence>
<dbReference type="AlphaFoldDB" id="A0A2K1JZ96"/>
<protein>
    <submittedName>
        <fullName evidence="2 3">Uncharacterized protein</fullName>
    </submittedName>
</protein>